<gene>
    <name evidence="1" type="ORF">AALO17_24200</name>
</gene>
<sequence>MKKEFDEILQDADLFNDMYASVFFEDEVDTLQLMLSLIRGKEIIIDSVEIQLTIVNTDSKSTRMDVVGHEADESVDIVEFQVILCKPPVQAKRSRYYSINYGRKMLNHGESYGDLQDSALVFICKGDAIGNDKPLHSFTMKGQAGHELGDGRTVIFIDATWPGDRPLKDLMHDPLCSNPEEMVYGEIRKRSIYLKRKEEGMMTVDERWEKIVEERERKVKENLLKEQEAKNRENARIMVEGGALTQMISQVTKYPVQEVERMKSEYQKTGTIKM</sequence>
<dbReference type="AlphaFoldDB" id="A0A140DY27"/>
<dbReference type="Proteomes" id="UP000069771">
    <property type="component" value="Chromosome"/>
</dbReference>
<dbReference type="KEGG" id="fro:AALO17_24200"/>
<protein>
    <recommendedName>
        <fullName evidence="3">PD-(D/E)XK nuclease family transposase</fullName>
    </recommendedName>
</protein>
<dbReference type="GeneID" id="78478947"/>
<dbReference type="EMBL" id="CP011391">
    <property type="protein sequence ID" value="AMK55554.1"/>
    <property type="molecule type" value="Genomic_DNA"/>
</dbReference>
<dbReference type="RefSeq" id="WP_067559349.1">
    <property type="nucleotide sequence ID" value="NZ_CAMTBT010000059.1"/>
</dbReference>
<dbReference type="OrthoDB" id="1655751at2"/>
<organism evidence="1 2">
    <name type="scientific">Faecalibaculum rodentium</name>
    <dbReference type="NCBI Taxonomy" id="1702221"/>
    <lineage>
        <taxon>Bacteria</taxon>
        <taxon>Bacillati</taxon>
        <taxon>Bacillota</taxon>
        <taxon>Erysipelotrichia</taxon>
        <taxon>Erysipelotrichales</taxon>
        <taxon>Erysipelotrichaceae</taxon>
        <taxon>Faecalibaculum</taxon>
    </lineage>
</organism>
<accession>A0A140DY27</accession>
<evidence type="ECO:0000313" key="1">
    <source>
        <dbReference type="EMBL" id="AMK55554.1"/>
    </source>
</evidence>
<reference evidence="1 2" key="1">
    <citation type="journal article" date="2016" name="Gut Pathog.">
        <title>Whole genome sequencing of "Faecalibaculum rodentium" ALO17, isolated from C57BL/6J laboratory mouse feces.</title>
        <authorList>
            <person name="Lim S."/>
            <person name="Chang D.H."/>
            <person name="Ahn S."/>
            <person name="Kim B.C."/>
        </authorList>
    </citation>
    <scope>NUCLEOTIDE SEQUENCE [LARGE SCALE GENOMIC DNA]</scope>
    <source>
        <strain evidence="1 2">Alo17</strain>
    </source>
</reference>
<keyword evidence="2" id="KW-1185">Reference proteome</keyword>
<evidence type="ECO:0000313" key="2">
    <source>
        <dbReference type="Proteomes" id="UP000069771"/>
    </source>
</evidence>
<name>A0A140DY27_9FIRM</name>
<dbReference type="STRING" id="1702221.AALO17_24200"/>
<evidence type="ECO:0008006" key="3">
    <source>
        <dbReference type="Google" id="ProtNLM"/>
    </source>
</evidence>
<proteinExistence type="predicted"/>